<reference evidence="2" key="1">
    <citation type="journal article" date="2020" name="Stud. Mycol.">
        <title>101 Dothideomycetes genomes: a test case for predicting lifestyles and emergence of pathogens.</title>
        <authorList>
            <person name="Haridas S."/>
            <person name="Albert R."/>
            <person name="Binder M."/>
            <person name="Bloem J."/>
            <person name="Labutti K."/>
            <person name="Salamov A."/>
            <person name="Andreopoulos B."/>
            <person name="Baker S."/>
            <person name="Barry K."/>
            <person name="Bills G."/>
            <person name="Bluhm B."/>
            <person name="Cannon C."/>
            <person name="Castanera R."/>
            <person name="Culley D."/>
            <person name="Daum C."/>
            <person name="Ezra D."/>
            <person name="Gonzalez J."/>
            <person name="Henrissat B."/>
            <person name="Kuo A."/>
            <person name="Liang C."/>
            <person name="Lipzen A."/>
            <person name="Lutzoni F."/>
            <person name="Magnuson J."/>
            <person name="Mondo S."/>
            <person name="Nolan M."/>
            <person name="Ohm R."/>
            <person name="Pangilinan J."/>
            <person name="Park H.-J."/>
            <person name="Ramirez L."/>
            <person name="Alfaro M."/>
            <person name="Sun H."/>
            <person name="Tritt A."/>
            <person name="Yoshinaga Y."/>
            <person name="Zwiers L.-H."/>
            <person name="Turgeon B."/>
            <person name="Goodwin S."/>
            <person name="Spatafora J."/>
            <person name="Crous P."/>
            <person name="Grigoriev I."/>
        </authorList>
    </citation>
    <scope>NUCLEOTIDE SEQUENCE</scope>
    <source>
        <strain evidence="2">CBS 121167</strain>
    </source>
</reference>
<dbReference type="AlphaFoldDB" id="A0A6A6AYY6"/>
<proteinExistence type="predicted"/>
<feature type="region of interest" description="Disordered" evidence="1">
    <location>
        <begin position="228"/>
        <end position="284"/>
    </location>
</feature>
<dbReference type="Proteomes" id="UP000799438">
    <property type="component" value="Unassembled WGS sequence"/>
</dbReference>
<feature type="compositionally biased region" description="Basic and acidic residues" evidence="1">
    <location>
        <begin position="266"/>
        <end position="284"/>
    </location>
</feature>
<evidence type="ECO:0000256" key="1">
    <source>
        <dbReference type="SAM" id="MobiDB-lite"/>
    </source>
</evidence>
<dbReference type="RefSeq" id="XP_033391903.1">
    <property type="nucleotide sequence ID" value="XM_033543659.1"/>
</dbReference>
<evidence type="ECO:0000313" key="3">
    <source>
        <dbReference type="Proteomes" id="UP000799438"/>
    </source>
</evidence>
<sequence>MNNATIAPSGPSTTFIVGPPNNYRVPSPYETHQDDHTSSLRKNRPCIREALRCVLGCTFSTRLKSIGQFTNPYKHENFLRDIEIELPKKPYESNGIIYQKPMKMLTRAKFDYCLEGEEAFLFISARVLRGLEFPDNFITYFDHPKNPPVDICNGDGTKVMIFGTFEAQWWGNDAERAEKKIFINEAVAIKSRFYIISEAAVFDVTVCAKTIWNNKLNARNSGFFATGQGGKRKSLPYAPEGDQKQRNAQLKKEREEHRQFQIQYEKQMRDKRQKEKESSRRATH</sequence>
<evidence type="ECO:0000313" key="2">
    <source>
        <dbReference type="EMBL" id="KAF2136185.1"/>
    </source>
</evidence>
<protein>
    <submittedName>
        <fullName evidence="2">Uncharacterized protein</fullName>
    </submittedName>
</protein>
<keyword evidence="3" id="KW-1185">Reference proteome</keyword>
<name>A0A6A6AYY6_9PEZI</name>
<dbReference type="GeneID" id="54301156"/>
<dbReference type="EMBL" id="ML995530">
    <property type="protein sequence ID" value="KAF2136185.1"/>
    <property type="molecule type" value="Genomic_DNA"/>
</dbReference>
<gene>
    <name evidence="2" type="ORF">K452DRAFT_313390</name>
</gene>
<accession>A0A6A6AYY6</accession>
<feature type="compositionally biased region" description="Basic and acidic residues" evidence="1">
    <location>
        <begin position="241"/>
        <end position="259"/>
    </location>
</feature>
<organism evidence="2 3">
    <name type="scientific">Aplosporella prunicola CBS 121167</name>
    <dbReference type="NCBI Taxonomy" id="1176127"/>
    <lineage>
        <taxon>Eukaryota</taxon>
        <taxon>Fungi</taxon>
        <taxon>Dikarya</taxon>
        <taxon>Ascomycota</taxon>
        <taxon>Pezizomycotina</taxon>
        <taxon>Dothideomycetes</taxon>
        <taxon>Dothideomycetes incertae sedis</taxon>
        <taxon>Botryosphaeriales</taxon>
        <taxon>Aplosporellaceae</taxon>
        <taxon>Aplosporella</taxon>
    </lineage>
</organism>